<reference evidence="4" key="2">
    <citation type="submission" date="2016-11" db="UniProtKB">
        <authorList>
            <consortium name="WormBaseParasite"/>
        </authorList>
    </citation>
    <scope>IDENTIFICATION</scope>
</reference>
<sequence length="166" mass="18725">MDIDSKFSGAIRVGKSTIVKILTRKYNFSSKDYEMTQGVELYDKALEVCGHTMDTVLVDTAGHELYKWIVKSVCDENAFYALCFDFTNKDSLDILKAYLEEMSIQKSVLIGCKFDLQSKHAISLSAAEEFAINNNLKLHLTSTAALLCPLHLYIPNEHLYLDDNAD</sequence>
<dbReference type="SMART" id="SM00175">
    <property type="entry name" value="RAB"/>
    <property type="match status" value="1"/>
</dbReference>
<dbReference type="InterPro" id="IPR001806">
    <property type="entry name" value="Small_GTPase"/>
</dbReference>
<dbReference type="Pfam" id="PF00071">
    <property type="entry name" value="Ras"/>
    <property type="match status" value="1"/>
</dbReference>
<accession>A0A1I7W2T6</accession>
<dbReference type="WBParaSite" id="EN70_902">
    <property type="protein sequence ID" value="EN70_902"/>
    <property type="gene ID" value="EN70_902"/>
</dbReference>
<dbReference type="GO" id="GO:0005525">
    <property type="term" value="F:GTP binding"/>
    <property type="evidence" value="ECO:0007669"/>
    <property type="project" value="InterPro"/>
</dbReference>
<dbReference type="GO" id="GO:0003924">
    <property type="term" value="F:GTPase activity"/>
    <property type="evidence" value="ECO:0007669"/>
    <property type="project" value="InterPro"/>
</dbReference>
<comment type="similarity">
    <text evidence="1">Belongs to the small GTPase superfamily. Rab family.</text>
</comment>
<keyword evidence="3" id="KW-1185">Reference proteome</keyword>
<dbReference type="SUPFAM" id="SSF52540">
    <property type="entry name" value="P-loop containing nucleoside triphosphate hydrolases"/>
    <property type="match status" value="1"/>
</dbReference>
<organism evidence="3 4">
    <name type="scientific">Loa loa</name>
    <name type="common">Eye worm</name>
    <name type="synonym">Filaria loa</name>
    <dbReference type="NCBI Taxonomy" id="7209"/>
    <lineage>
        <taxon>Eukaryota</taxon>
        <taxon>Metazoa</taxon>
        <taxon>Ecdysozoa</taxon>
        <taxon>Nematoda</taxon>
        <taxon>Chromadorea</taxon>
        <taxon>Rhabditida</taxon>
        <taxon>Spirurina</taxon>
        <taxon>Spiruromorpha</taxon>
        <taxon>Filarioidea</taxon>
        <taxon>Onchocercidae</taxon>
        <taxon>Loa</taxon>
    </lineage>
</organism>
<dbReference type="PANTHER" id="PTHR47978">
    <property type="match status" value="1"/>
</dbReference>
<dbReference type="STRING" id="7209.A0A1I7W2T6"/>
<reference evidence="3" key="1">
    <citation type="submission" date="2012-04" db="EMBL/GenBank/DDBJ databases">
        <title>The Genome Sequence of Loa loa.</title>
        <authorList>
            <consortium name="The Broad Institute Genome Sequencing Platform"/>
            <consortium name="Broad Institute Genome Sequencing Center for Infectious Disease"/>
            <person name="Nutman T.B."/>
            <person name="Fink D.L."/>
            <person name="Russ C."/>
            <person name="Young S."/>
            <person name="Zeng Q."/>
            <person name="Gargeya S."/>
            <person name="Alvarado L."/>
            <person name="Berlin A."/>
            <person name="Chapman S.B."/>
            <person name="Chen Z."/>
            <person name="Freedman E."/>
            <person name="Gellesch M."/>
            <person name="Goldberg J."/>
            <person name="Griggs A."/>
            <person name="Gujja S."/>
            <person name="Heilman E.R."/>
            <person name="Heiman D."/>
            <person name="Howarth C."/>
            <person name="Mehta T."/>
            <person name="Neiman D."/>
            <person name="Pearson M."/>
            <person name="Roberts A."/>
            <person name="Saif S."/>
            <person name="Shea T."/>
            <person name="Shenoy N."/>
            <person name="Sisk P."/>
            <person name="Stolte C."/>
            <person name="Sykes S."/>
            <person name="White J."/>
            <person name="Yandava C."/>
            <person name="Haas B."/>
            <person name="Henn M.R."/>
            <person name="Nusbaum C."/>
            <person name="Birren B."/>
        </authorList>
    </citation>
    <scope>NUCLEOTIDE SEQUENCE [LARGE SCALE GENOMIC DNA]</scope>
</reference>
<evidence type="ECO:0000313" key="3">
    <source>
        <dbReference type="Proteomes" id="UP000095285"/>
    </source>
</evidence>
<dbReference type="InterPro" id="IPR027417">
    <property type="entry name" value="P-loop_NTPase"/>
</dbReference>
<dbReference type="Gene3D" id="3.40.50.300">
    <property type="entry name" value="P-loop containing nucleotide triphosphate hydrolases"/>
    <property type="match status" value="1"/>
</dbReference>
<evidence type="ECO:0000313" key="4">
    <source>
        <dbReference type="WBParaSite" id="EN70_902"/>
    </source>
</evidence>
<dbReference type="AlphaFoldDB" id="A0A1I7W2T6"/>
<proteinExistence type="inferred from homology"/>
<evidence type="ECO:0000256" key="1">
    <source>
        <dbReference type="ARBA" id="ARBA00006270"/>
    </source>
</evidence>
<name>A0A1I7W2T6_LOALO</name>
<evidence type="ECO:0000256" key="2">
    <source>
        <dbReference type="ARBA" id="ARBA00022741"/>
    </source>
</evidence>
<protein>
    <submittedName>
        <fullName evidence="4">Ras-related protein Rab-24</fullName>
    </submittedName>
</protein>
<dbReference type="Proteomes" id="UP000095285">
    <property type="component" value="Unassembled WGS sequence"/>
</dbReference>
<keyword evidence="2" id="KW-0547">Nucleotide-binding</keyword>